<dbReference type="OrthoDB" id="8192570at2759"/>
<evidence type="ECO:0000313" key="2">
    <source>
        <dbReference type="Proteomes" id="UP000792457"/>
    </source>
</evidence>
<dbReference type="AlphaFoldDB" id="A0A8K0K8H1"/>
<comment type="caution">
    <text evidence="1">The sequence shown here is derived from an EMBL/GenBank/DDBJ whole genome shotgun (WGS) entry which is preliminary data.</text>
</comment>
<protein>
    <submittedName>
        <fullName evidence="1">Uncharacterized protein</fullName>
    </submittedName>
</protein>
<name>A0A8K0K8H1_LADFU</name>
<organism evidence="1 2">
    <name type="scientific">Ladona fulva</name>
    <name type="common">Scarce chaser dragonfly</name>
    <name type="synonym">Libellula fulva</name>
    <dbReference type="NCBI Taxonomy" id="123851"/>
    <lineage>
        <taxon>Eukaryota</taxon>
        <taxon>Metazoa</taxon>
        <taxon>Ecdysozoa</taxon>
        <taxon>Arthropoda</taxon>
        <taxon>Hexapoda</taxon>
        <taxon>Insecta</taxon>
        <taxon>Pterygota</taxon>
        <taxon>Palaeoptera</taxon>
        <taxon>Odonata</taxon>
        <taxon>Epiprocta</taxon>
        <taxon>Anisoptera</taxon>
        <taxon>Libelluloidea</taxon>
        <taxon>Libellulidae</taxon>
        <taxon>Ladona</taxon>
    </lineage>
</organism>
<dbReference type="Proteomes" id="UP000792457">
    <property type="component" value="Unassembled WGS sequence"/>
</dbReference>
<reference evidence="1" key="2">
    <citation type="submission" date="2017-10" db="EMBL/GenBank/DDBJ databases">
        <title>Ladona fulva Genome sequencing and assembly.</title>
        <authorList>
            <person name="Murali S."/>
            <person name="Richards S."/>
            <person name="Bandaranaike D."/>
            <person name="Bellair M."/>
            <person name="Blankenburg K."/>
            <person name="Chao H."/>
            <person name="Dinh H."/>
            <person name="Doddapaneni H."/>
            <person name="Dugan-Rocha S."/>
            <person name="Elkadiri S."/>
            <person name="Gnanaolivu R."/>
            <person name="Hernandez B."/>
            <person name="Skinner E."/>
            <person name="Javaid M."/>
            <person name="Lee S."/>
            <person name="Li M."/>
            <person name="Ming W."/>
            <person name="Munidasa M."/>
            <person name="Muniz J."/>
            <person name="Nguyen L."/>
            <person name="Hughes D."/>
            <person name="Osuji N."/>
            <person name="Pu L.-L."/>
            <person name="Puazo M."/>
            <person name="Qu C."/>
            <person name="Quiroz J."/>
            <person name="Raj R."/>
            <person name="Weissenberger G."/>
            <person name="Xin Y."/>
            <person name="Zou X."/>
            <person name="Han Y."/>
            <person name="Worley K."/>
            <person name="Muzny D."/>
            <person name="Gibbs R."/>
        </authorList>
    </citation>
    <scope>NUCLEOTIDE SEQUENCE</scope>
    <source>
        <strain evidence="1">Sampled in the wild</strain>
    </source>
</reference>
<proteinExistence type="predicted"/>
<dbReference type="EMBL" id="KZ308477">
    <property type="protein sequence ID" value="KAG8230341.1"/>
    <property type="molecule type" value="Genomic_DNA"/>
</dbReference>
<reference evidence="1" key="1">
    <citation type="submission" date="2013-04" db="EMBL/GenBank/DDBJ databases">
        <authorList>
            <person name="Qu J."/>
            <person name="Murali S.C."/>
            <person name="Bandaranaike D."/>
            <person name="Bellair M."/>
            <person name="Blankenburg K."/>
            <person name="Chao H."/>
            <person name="Dinh H."/>
            <person name="Doddapaneni H."/>
            <person name="Downs B."/>
            <person name="Dugan-Rocha S."/>
            <person name="Elkadiri S."/>
            <person name="Gnanaolivu R.D."/>
            <person name="Hernandez B."/>
            <person name="Javaid M."/>
            <person name="Jayaseelan J.C."/>
            <person name="Lee S."/>
            <person name="Li M."/>
            <person name="Ming W."/>
            <person name="Munidasa M."/>
            <person name="Muniz J."/>
            <person name="Nguyen L."/>
            <person name="Ongeri F."/>
            <person name="Osuji N."/>
            <person name="Pu L.-L."/>
            <person name="Puazo M."/>
            <person name="Qu C."/>
            <person name="Quiroz J."/>
            <person name="Raj R."/>
            <person name="Weissenberger G."/>
            <person name="Xin Y."/>
            <person name="Zou X."/>
            <person name="Han Y."/>
            <person name="Richards S."/>
            <person name="Worley K."/>
            <person name="Muzny D."/>
            <person name="Gibbs R."/>
        </authorList>
    </citation>
    <scope>NUCLEOTIDE SEQUENCE</scope>
    <source>
        <strain evidence="1">Sampled in the wild</strain>
    </source>
</reference>
<keyword evidence="2" id="KW-1185">Reference proteome</keyword>
<gene>
    <name evidence="1" type="ORF">J437_LFUL000612</name>
</gene>
<sequence length="103" mass="11908">MWNASRFCVSSLRRGHANLLCIVPILVYVPPKRQTQKMWNASRFCVSSLRRGHANLLCIVPILNIGSDTLEMEEDTIKQQRREESWIGRCLGPPIRRYSPNIN</sequence>
<accession>A0A8K0K8H1</accession>
<evidence type="ECO:0000313" key="1">
    <source>
        <dbReference type="EMBL" id="KAG8230341.1"/>
    </source>
</evidence>